<evidence type="ECO:0000313" key="2">
    <source>
        <dbReference type="EMBL" id="OBQ27321.1"/>
    </source>
</evidence>
<sequence>MNEQDQKKDNSIKDPDDKLPTWAVIIRLIIEMADKVIWLVVLSIIAAIIGTFVISQSPKRVVSPPPVIIQSLDWRKVDSAIRSDLENAHKIAEQFASNKLDGWVDELMIKVDDSFLPWYFGYWNQQLLGIQSLSQTAYHWINGNAPTAEEKLNQIVEGEFTNRVLQPQIAQLEIETLTNETRNVYINTLENKLNITQQSLKISQPRWQRHLEDITLITRSSESNRGTSLAFKSIGSTSVAGGVVVERVLAKTSAKTFSKFAGKTVSKFTGKTVAKVLGKAGGVASEAVGEAVAVATAPIVGPILGIGIVAWDLIDHYQTRKVNEPILRREIKEYLTKMEANVLNDNNTGIMSAVYHLELQVLKSLSTSENT</sequence>
<protein>
    <submittedName>
        <fullName evidence="2">Uncharacterized protein</fullName>
    </submittedName>
</protein>
<organism evidence="2 3">
    <name type="scientific">Aphanizomenon flos-aquae LD13</name>
    <dbReference type="NCBI Taxonomy" id="1710894"/>
    <lineage>
        <taxon>Bacteria</taxon>
        <taxon>Bacillati</taxon>
        <taxon>Cyanobacteriota</taxon>
        <taxon>Cyanophyceae</taxon>
        <taxon>Nostocales</taxon>
        <taxon>Aphanizomenonaceae</taxon>
        <taxon>Aphanizomenon</taxon>
    </lineage>
</organism>
<keyword evidence="1" id="KW-0812">Transmembrane</keyword>
<dbReference type="PATRIC" id="fig|1710894.3.peg.3625"/>
<name>A0A1B7W214_APHFL</name>
<keyword evidence="1" id="KW-1133">Transmembrane helix</keyword>
<dbReference type="EMBL" id="LJOY01000002">
    <property type="protein sequence ID" value="OBQ27321.1"/>
    <property type="molecule type" value="Genomic_DNA"/>
</dbReference>
<evidence type="ECO:0000256" key="1">
    <source>
        <dbReference type="SAM" id="Phobius"/>
    </source>
</evidence>
<reference evidence="2 3" key="1">
    <citation type="submission" date="2015-09" db="EMBL/GenBank/DDBJ databases">
        <title>Whole genome shotgun sequence assembly of Aphanizomenon flos-aquae UKL13.</title>
        <authorList>
            <person name="Driscoll C."/>
        </authorList>
    </citation>
    <scope>NUCLEOTIDE SEQUENCE [LARGE SCALE GENOMIC DNA]</scope>
    <source>
        <strain evidence="2">MDT13</strain>
    </source>
</reference>
<feature type="transmembrane region" description="Helical" evidence="1">
    <location>
        <begin position="36"/>
        <end position="54"/>
    </location>
</feature>
<evidence type="ECO:0000313" key="3">
    <source>
        <dbReference type="Proteomes" id="UP000092382"/>
    </source>
</evidence>
<keyword evidence="1" id="KW-0472">Membrane</keyword>
<dbReference type="Proteomes" id="UP000092382">
    <property type="component" value="Unassembled WGS sequence"/>
</dbReference>
<proteinExistence type="predicted"/>
<accession>A0A1B7W214</accession>
<dbReference type="STRING" id="1803587.GCA_001593825_00388"/>
<gene>
    <name evidence="2" type="ORF">AN481_01245</name>
</gene>
<comment type="caution">
    <text evidence="2">The sequence shown here is derived from an EMBL/GenBank/DDBJ whole genome shotgun (WGS) entry which is preliminary data.</text>
</comment>
<dbReference type="AlphaFoldDB" id="A0A1B7W214"/>